<evidence type="ECO:0000256" key="2">
    <source>
        <dbReference type="ARBA" id="ARBA00023445"/>
    </source>
</evidence>
<dbReference type="Gene3D" id="3.40.50.720">
    <property type="entry name" value="NAD(P)-binding Rossmann-like Domain"/>
    <property type="match status" value="1"/>
</dbReference>
<comment type="caution">
    <text evidence="4">The sequence shown here is derived from an EMBL/GenBank/DDBJ whole genome shotgun (WGS) entry which is preliminary data.</text>
</comment>
<sequence>MSSTILITGGSGFAAAHVIRAFLSQGYNVKATVRSEARGEEVLASHPEHSAKLSYVVIPDIADKDAFNDALKGVDGVIHVASPMILGATDFEAQLFRPAVDGTVNLLEAIQKSNANVSRVVITSSIASILDPLQGQRPGYVYTEKDWNPVSKEAAIESGNAVLAYLASKTIAEKAAFDYVEKNKPKFTVTALCPPFIYGPLLHHVESIKELNTSSNDIYRLFNGSEKEVPTTAFFSYVDVRDLAKAHVQAFEKPAASNQRYLIAASAYTYQQIVDIIRAKFPELSETTPKGVTGAPIPPAYIIDTTKANTDLGVKYRSLEDTIVDAVKSLRKLEEA</sequence>
<evidence type="ECO:0000256" key="1">
    <source>
        <dbReference type="ARBA" id="ARBA00023002"/>
    </source>
</evidence>
<evidence type="ECO:0000259" key="3">
    <source>
        <dbReference type="Pfam" id="PF01370"/>
    </source>
</evidence>
<keyword evidence="5" id="KW-1185">Reference proteome</keyword>
<dbReference type="PANTHER" id="PTHR10366">
    <property type="entry name" value="NAD DEPENDENT EPIMERASE/DEHYDRATASE"/>
    <property type="match status" value="1"/>
</dbReference>
<dbReference type="FunFam" id="3.40.50.720:FF:000191">
    <property type="entry name" value="Methylglyoxal reductase (NADPH-dependent)"/>
    <property type="match status" value="1"/>
</dbReference>
<dbReference type="KEGG" id="tatv:25786650"/>
<protein>
    <recommendedName>
        <fullName evidence="3">NAD-dependent epimerase/dehydratase domain-containing protein</fullName>
    </recommendedName>
</protein>
<keyword evidence="1" id="KW-0560">Oxidoreductase</keyword>
<dbReference type="InterPro" id="IPR050425">
    <property type="entry name" value="NAD(P)_dehydrat-like"/>
</dbReference>
<dbReference type="AlphaFoldDB" id="G9NES5"/>
<dbReference type="OMA" id="HVTCVIR"/>
<dbReference type="CDD" id="cd05227">
    <property type="entry name" value="AR_SDR_e"/>
    <property type="match status" value="1"/>
</dbReference>
<dbReference type="GeneID" id="25786650"/>
<gene>
    <name evidence="4" type="ORF">TRIATDRAFT_94161</name>
</gene>
<dbReference type="EMBL" id="ABDG02000012">
    <property type="protein sequence ID" value="EHK50806.1"/>
    <property type="molecule type" value="Genomic_DNA"/>
</dbReference>
<dbReference type="GO" id="GO:0016616">
    <property type="term" value="F:oxidoreductase activity, acting on the CH-OH group of donors, NAD or NADP as acceptor"/>
    <property type="evidence" value="ECO:0007669"/>
    <property type="project" value="TreeGrafter"/>
</dbReference>
<name>G9NES5_HYPAI</name>
<dbReference type="Proteomes" id="UP000005426">
    <property type="component" value="Unassembled WGS sequence"/>
</dbReference>
<organism evidence="4 5">
    <name type="scientific">Hypocrea atroviridis (strain ATCC 20476 / IMI 206040)</name>
    <name type="common">Trichoderma atroviride</name>
    <dbReference type="NCBI Taxonomy" id="452589"/>
    <lineage>
        <taxon>Eukaryota</taxon>
        <taxon>Fungi</taxon>
        <taxon>Dikarya</taxon>
        <taxon>Ascomycota</taxon>
        <taxon>Pezizomycotina</taxon>
        <taxon>Sordariomycetes</taxon>
        <taxon>Hypocreomycetidae</taxon>
        <taxon>Hypocreales</taxon>
        <taxon>Hypocreaceae</taxon>
        <taxon>Trichoderma</taxon>
    </lineage>
</organism>
<dbReference type="SUPFAM" id="SSF51735">
    <property type="entry name" value="NAD(P)-binding Rossmann-fold domains"/>
    <property type="match status" value="1"/>
</dbReference>
<dbReference type="OrthoDB" id="2735536at2759"/>
<dbReference type="Pfam" id="PF01370">
    <property type="entry name" value="Epimerase"/>
    <property type="match status" value="1"/>
</dbReference>
<evidence type="ECO:0000313" key="4">
    <source>
        <dbReference type="EMBL" id="EHK50806.1"/>
    </source>
</evidence>
<evidence type="ECO:0000313" key="5">
    <source>
        <dbReference type="Proteomes" id="UP000005426"/>
    </source>
</evidence>
<comment type="similarity">
    <text evidence="2">Belongs to the NAD(P)-dependent epimerase/dehydratase family. Dihydroflavonol-4-reductase subfamily.</text>
</comment>
<dbReference type="STRING" id="452589.G9NES5"/>
<dbReference type="InterPro" id="IPR001509">
    <property type="entry name" value="Epimerase_deHydtase"/>
</dbReference>
<feature type="domain" description="NAD-dependent epimerase/dehydratase" evidence="3">
    <location>
        <begin position="5"/>
        <end position="263"/>
    </location>
</feature>
<dbReference type="HOGENOM" id="CLU_007383_9_2_1"/>
<reference evidence="4 5" key="1">
    <citation type="journal article" date="2011" name="Genome Biol.">
        <title>Comparative genome sequence analysis underscores mycoparasitism as the ancestral life style of Trichoderma.</title>
        <authorList>
            <person name="Kubicek C.P."/>
            <person name="Herrera-Estrella A."/>
            <person name="Seidl-Seiboth V."/>
            <person name="Martinez D.A."/>
            <person name="Druzhinina I.S."/>
            <person name="Thon M."/>
            <person name="Zeilinger S."/>
            <person name="Casas-Flores S."/>
            <person name="Horwitz B.A."/>
            <person name="Mukherjee P.K."/>
            <person name="Mukherjee M."/>
            <person name="Kredics L."/>
            <person name="Alcaraz L.D."/>
            <person name="Aerts A."/>
            <person name="Antal Z."/>
            <person name="Atanasova L."/>
            <person name="Cervantes-Badillo M.G."/>
            <person name="Challacombe J."/>
            <person name="Chertkov O."/>
            <person name="McCluskey K."/>
            <person name="Coulpier F."/>
            <person name="Deshpande N."/>
            <person name="von Doehren H."/>
            <person name="Ebbole D.J."/>
            <person name="Esquivel-Naranjo E.U."/>
            <person name="Fekete E."/>
            <person name="Flipphi M."/>
            <person name="Glaser F."/>
            <person name="Gomez-Rodriguez E.Y."/>
            <person name="Gruber S."/>
            <person name="Han C."/>
            <person name="Henrissat B."/>
            <person name="Hermosa R."/>
            <person name="Hernandez-Onate M."/>
            <person name="Karaffa L."/>
            <person name="Kosti I."/>
            <person name="Le Crom S."/>
            <person name="Lindquist E."/>
            <person name="Lucas S."/>
            <person name="Luebeck M."/>
            <person name="Luebeck P.S."/>
            <person name="Margeot A."/>
            <person name="Metz B."/>
            <person name="Misra M."/>
            <person name="Nevalainen H."/>
            <person name="Omann M."/>
            <person name="Packer N."/>
            <person name="Perrone G."/>
            <person name="Uresti-Rivera E.E."/>
            <person name="Salamov A."/>
            <person name="Schmoll M."/>
            <person name="Seiboth B."/>
            <person name="Shapiro H."/>
            <person name="Sukno S."/>
            <person name="Tamayo-Ramos J.A."/>
            <person name="Tisch D."/>
            <person name="Wiest A."/>
            <person name="Wilkinson H.H."/>
            <person name="Zhang M."/>
            <person name="Coutinho P.M."/>
            <person name="Kenerley C.M."/>
            <person name="Monte E."/>
            <person name="Baker S.E."/>
            <person name="Grigoriev I.V."/>
        </authorList>
    </citation>
    <scope>NUCLEOTIDE SEQUENCE [LARGE SCALE GENOMIC DNA]</scope>
    <source>
        <strain evidence="5">ATCC 20476 / IMI 206040</strain>
    </source>
</reference>
<dbReference type="eggNOG" id="KOG1502">
    <property type="taxonomic scope" value="Eukaryota"/>
</dbReference>
<dbReference type="InterPro" id="IPR036291">
    <property type="entry name" value="NAD(P)-bd_dom_sf"/>
</dbReference>
<dbReference type="RefSeq" id="XP_013948965.1">
    <property type="nucleotide sequence ID" value="XM_014093490.1"/>
</dbReference>
<dbReference type="PANTHER" id="PTHR10366:SF564">
    <property type="entry name" value="STEROL-4-ALPHA-CARBOXYLATE 3-DEHYDROGENASE, DECARBOXYLATING"/>
    <property type="match status" value="1"/>
</dbReference>
<proteinExistence type="inferred from homology"/>
<accession>G9NES5</accession>